<dbReference type="Proteomes" id="UP000030645">
    <property type="component" value="Unassembled WGS sequence"/>
</dbReference>
<gene>
    <name evidence="1" type="ORF">L484_025051</name>
</gene>
<sequence length="102" mass="11291">MQLGPAEFLHSVVPYRLQLPHLATCLASQAKGIIFFVRPKESFSSLASVRPRLPVVGNICSSPRQEPPDVTCEIGGSHSNLELRNEIGTPMPPLELRNRIYL</sequence>
<organism evidence="1 2">
    <name type="scientific">Morus notabilis</name>
    <dbReference type="NCBI Taxonomy" id="981085"/>
    <lineage>
        <taxon>Eukaryota</taxon>
        <taxon>Viridiplantae</taxon>
        <taxon>Streptophyta</taxon>
        <taxon>Embryophyta</taxon>
        <taxon>Tracheophyta</taxon>
        <taxon>Spermatophyta</taxon>
        <taxon>Magnoliopsida</taxon>
        <taxon>eudicotyledons</taxon>
        <taxon>Gunneridae</taxon>
        <taxon>Pentapetalae</taxon>
        <taxon>rosids</taxon>
        <taxon>fabids</taxon>
        <taxon>Rosales</taxon>
        <taxon>Moraceae</taxon>
        <taxon>Moreae</taxon>
        <taxon>Morus</taxon>
    </lineage>
</organism>
<reference evidence="2" key="1">
    <citation type="submission" date="2013-01" db="EMBL/GenBank/DDBJ databases">
        <title>Draft Genome Sequence of a Mulberry Tree, Morus notabilis C.K. Schneid.</title>
        <authorList>
            <person name="He N."/>
            <person name="Zhao S."/>
        </authorList>
    </citation>
    <scope>NUCLEOTIDE SEQUENCE</scope>
</reference>
<keyword evidence="2" id="KW-1185">Reference proteome</keyword>
<dbReference type="EMBL" id="KE343721">
    <property type="protein sequence ID" value="EXB39356.1"/>
    <property type="molecule type" value="Genomic_DNA"/>
</dbReference>
<evidence type="ECO:0000313" key="1">
    <source>
        <dbReference type="EMBL" id="EXB39356.1"/>
    </source>
</evidence>
<name>W9R713_9ROSA</name>
<proteinExistence type="predicted"/>
<accession>W9R713</accession>
<dbReference type="AlphaFoldDB" id="W9R713"/>
<evidence type="ECO:0000313" key="2">
    <source>
        <dbReference type="Proteomes" id="UP000030645"/>
    </source>
</evidence>
<protein>
    <submittedName>
        <fullName evidence="1">Uncharacterized protein</fullName>
    </submittedName>
</protein>